<dbReference type="AlphaFoldDB" id="A0A498DE65"/>
<comment type="caution">
    <text evidence="2">The sequence shown here is derived from an EMBL/GenBank/DDBJ whole genome shotgun (WGS) entry which is preliminary data.</text>
</comment>
<name>A0A498DE65_9BACI</name>
<keyword evidence="1" id="KW-0472">Membrane</keyword>
<organism evidence="2 3">
    <name type="scientific">Oceanobacillus piezotolerans</name>
    <dbReference type="NCBI Taxonomy" id="2448030"/>
    <lineage>
        <taxon>Bacteria</taxon>
        <taxon>Bacillati</taxon>
        <taxon>Bacillota</taxon>
        <taxon>Bacilli</taxon>
        <taxon>Bacillales</taxon>
        <taxon>Bacillaceae</taxon>
        <taxon>Oceanobacillus</taxon>
    </lineage>
</organism>
<keyword evidence="3" id="KW-1185">Reference proteome</keyword>
<feature type="transmembrane region" description="Helical" evidence="1">
    <location>
        <begin position="7"/>
        <end position="32"/>
    </location>
</feature>
<evidence type="ECO:0000313" key="3">
    <source>
        <dbReference type="Proteomes" id="UP000270219"/>
    </source>
</evidence>
<reference evidence="2 3" key="1">
    <citation type="submission" date="2018-10" db="EMBL/GenBank/DDBJ databases">
        <title>Oceanobacillus sp. YLB-02 draft genome.</title>
        <authorList>
            <person name="Yu L."/>
        </authorList>
    </citation>
    <scope>NUCLEOTIDE SEQUENCE [LARGE SCALE GENOMIC DNA]</scope>
    <source>
        <strain evidence="2 3">YLB-02</strain>
    </source>
</reference>
<proteinExistence type="predicted"/>
<accession>A0A498DE65</accession>
<gene>
    <name evidence="2" type="ORF">D8M04_07120</name>
</gene>
<protein>
    <submittedName>
        <fullName evidence="2">Uncharacterized protein</fullName>
    </submittedName>
</protein>
<dbReference type="Proteomes" id="UP000270219">
    <property type="component" value="Unassembled WGS sequence"/>
</dbReference>
<dbReference type="OrthoDB" id="849477at2"/>
<feature type="transmembrane region" description="Helical" evidence="1">
    <location>
        <begin position="81"/>
        <end position="106"/>
    </location>
</feature>
<sequence length="172" mass="19555">MFGLTDLVRLIISIFIILPVVSLVRELGYWIAGKLFGAKETSITLGTGPPLFKFWIFNVNRVYFLYGHCTYDSLKKDTKLVYILVYAAPILSNLVVALTINALLANDLLSHETFWNQFIFYAFYFILFDAIPMYYQNGQPSNGQVIYNLIKYGKISSCEQDSASSETNTDGR</sequence>
<keyword evidence="1" id="KW-0812">Transmembrane</keyword>
<dbReference type="EMBL" id="RCHR01000002">
    <property type="protein sequence ID" value="RLL46960.1"/>
    <property type="molecule type" value="Genomic_DNA"/>
</dbReference>
<keyword evidence="1" id="KW-1133">Transmembrane helix</keyword>
<evidence type="ECO:0000256" key="1">
    <source>
        <dbReference type="SAM" id="Phobius"/>
    </source>
</evidence>
<evidence type="ECO:0000313" key="2">
    <source>
        <dbReference type="EMBL" id="RLL46960.1"/>
    </source>
</evidence>
<dbReference type="RefSeq" id="WP_121522211.1">
    <property type="nucleotide sequence ID" value="NZ_RCHR01000002.1"/>
</dbReference>
<feature type="transmembrane region" description="Helical" evidence="1">
    <location>
        <begin position="118"/>
        <end position="135"/>
    </location>
</feature>